<evidence type="ECO:0008006" key="6">
    <source>
        <dbReference type="Google" id="ProtNLM"/>
    </source>
</evidence>
<evidence type="ECO:0000313" key="1">
    <source>
        <dbReference type="EMBL" id="OAA83721.1"/>
    </source>
</evidence>
<dbReference type="InterPro" id="IPR035965">
    <property type="entry name" value="PAS-like_dom_sf"/>
</dbReference>
<evidence type="ECO:0000313" key="2">
    <source>
        <dbReference type="EMBL" id="OAA91154.1"/>
    </source>
</evidence>
<reference evidence="2 4" key="1">
    <citation type="journal article" date="2015" name="Biotechnol. Bioeng.">
        <title>Genome sequence and phenotypic characterization of Caulobacter segnis.</title>
        <authorList>
            <person name="Patel S."/>
            <person name="Fletcher B."/>
            <person name="Scott D.C."/>
            <person name="Ely B."/>
        </authorList>
    </citation>
    <scope>NUCLEOTIDE SEQUENCE [LARGE SCALE GENOMIC DNA]</scope>
    <source>
        <strain evidence="2 4">PS02</strain>
    </source>
</reference>
<comment type="caution">
    <text evidence="2">The sequence shown here is derived from an EMBL/GenBank/DDBJ whole genome shotgun (WGS) entry which is preliminary data.</text>
</comment>
<evidence type="ECO:0000313" key="5">
    <source>
        <dbReference type="Proteomes" id="UP000093694"/>
    </source>
</evidence>
<reference evidence="3 5" key="2">
    <citation type="journal article" date="2016" name="Front. Microbiol.">
        <title>Industrial Acetogenic Biocatalysts: A Comparative Metabolic and Genomic Analysis.</title>
        <authorList>
            <person name="Bengelsdorf F."/>
            <person name="Poehlein A."/>
            <person name="Sonja S."/>
            <person name="Erz C."/>
            <person name="Hummel T."/>
            <person name="Hoffmeister S."/>
            <person name="Daniel R."/>
            <person name="Durre P."/>
        </authorList>
    </citation>
    <scope>NUCLEOTIDE SEQUENCE [LARGE SCALE GENOMIC DNA]</scope>
    <source>
        <strain evidence="3 5">PTA-10522</strain>
    </source>
</reference>
<dbReference type="AlphaFoldDB" id="A0A166RWG5"/>
<evidence type="ECO:0000313" key="4">
    <source>
        <dbReference type="Proteomes" id="UP000077384"/>
    </source>
</evidence>
<sequence length="129" mass="14826">MEDTDFLEDVNNMCRIDMDSILEYDISSFVLQAIFDCCYDGLIITDENLLIKKVNITNVKILGVKEEILYTNYLNDILKDDLLKTVVLTGESKQAQDCSFCINSNKINLDMKRVPLQAHQKEEIRGNLN</sequence>
<organism evidence="2 4">
    <name type="scientific">Clostridium coskatii</name>
    <dbReference type="NCBI Taxonomy" id="1705578"/>
    <lineage>
        <taxon>Bacteria</taxon>
        <taxon>Bacillati</taxon>
        <taxon>Bacillota</taxon>
        <taxon>Clostridia</taxon>
        <taxon>Eubacteriales</taxon>
        <taxon>Clostridiaceae</taxon>
        <taxon>Clostridium</taxon>
    </lineage>
</organism>
<protein>
    <recommendedName>
        <fullName evidence="6">PAS fold protein</fullName>
    </recommendedName>
</protein>
<evidence type="ECO:0000313" key="3">
    <source>
        <dbReference type="EMBL" id="OBR90581.1"/>
    </source>
</evidence>
<dbReference type="Proteomes" id="UP000077384">
    <property type="component" value="Unassembled WGS sequence"/>
</dbReference>
<dbReference type="EMBL" id="LITQ01000066">
    <property type="protein sequence ID" value="OAA83721.1"/>
    <property type="molecule type" value="Genomic_DNA"/>
</dbReference>
<dbReference type="EMBL" id="LROR01000089">
    <property type="protein sequence ID" value="OBR90581.1"/>
    <property type="molecule type" value="Genomic_DNA"/>
</dbReference>
<gene>
    <name evidence="3" type="ORF">CLCOS_39460</name>
    <name evidence="2" type="ORF">WX73_01845</name>
    <name evidence="1" type="ORF">WX73_03723</name>
</gene>
<dbReference type="EMBL" id="LITQ01000027">
    <property type="protein sequence ID" value="OAA91154.1"/>
    <property type="molecule type" value="Genomic_DNA"/>
</dbReference>
<name>A0A166RWG5_9CLOT</name>
<accession>A0A166RWG5</accession>
<dbReference type="Proteomes" id="UP000093694">
    <property type="component" value="Unassembled WGS sequence"/>
</dbReference>
<dbReference type="Gene3D" id="3.30.450.20">
    <property type="entry name" value="PAS domain"/>
    <property type="match status" value="1"/>
</dbReference>
<dbReference type="PATRIC" id="fig|1705578.3.peg.2094"/>
<proteinExistence type="predicted"/>
<dbReference type="SUPFAM" id="SSF55785">
    <property type="entry name" value="PYP-like sensor domain (PAS domain)"/>
    <property type="match status" value="1"/>
</dbReference>
<keyword evidence="5" id="KW-1185">Reference proteome</keyword>